<comment type="similarity">
    <text evidence="1">Belongs to the membrane fusion protein (MFP) (TC 8.A.1) family.</text>
</comment>
<dbReference type="Gene3D" id="2.40.30.170">
    <property type="match status" value="1"/>
</dbReference>
<proteinExistence type="inferred from homology"/>
<dbReference type="PANTHER" id="PTHR30469:SF15">
    <property type="entry name" value="HLYD FAMILY OF SECRETION PROTEINS"/>
    <property type="match status" value="1"/>
</dbReference>
<dbReference type="PANTHER" id="PTHR30469">
    <property type="entry name" value="MULTIDRUG RESISTANCE PROTEIN MDTA"/>
    <property type="match status" value="1"/>
</dbReference>
<keyword evidence="4" id="KW-1185">Reference proteome</keyword>
<name>A0A6N6RHE3_9FLAO</name>
<dbReference type="RefSeq" id="WP_151667787.1">
    <property type="nucleotide sequence ID" value="NZ_WBVO01000008.1"/>
</dbReference>
<dbReference type="InterPro" id="IPR058625">
    <property type="entry name" value="MdtA-like_BSH"/>
</dbReference>
<dbReference type="NCBIfam" id="TIGR01730">
    <property type="entry name" value="RND_mfp"/>
    <property type="match status" value="1"/>
</dbReference>
<dbReference type="GO" id="GO:1990281">
    <property type="term" value="C:efflux pump complex"/>
    <property type="evidence" value="ECO:0007669"/>
    <property type="project" value="TreeGrafter"/>
</dbReference>
<accession>A0A6N6RHE3</accession>
<dbReference type="Gene3D" id="1.10.287.470">
    <property type="entry name" value="Helix hairpin bin"/>
    <property type="match status" value="1"/>
</dbReference>
<evidence type="ECO:0000256" key="1">
    <source>
        <dbReference type="ARBA" id="ARBA00009477"/>
    </source>
</evidence>
<evidence type="ECO:0000313" key="3">
    <source>
        <dbReference type="EMBL" id="KAB2808692.1"/>
    </source>
</evidence>
<reference evidence="3 4" key="1">
    <citation type="submission" date="2019-09" db="EMBL/GenBank/DDBJ databases">
        <title>Genomes of family Cryomorphaceae.</title>
        <authorList>
            <person name="Bowman J.P."/>
        </authorList>
    </citation>
    <scope>NUCLEOTIDE SEQUENCE [LARGE SCALE GENOMIC DNA]</scope>
    <source>
        <strain evidence="3 4">LMG 25704</strain>
    </source>
</reference>
<dbReference type="Pfam" id="PF25917">
    <property type="entry name" value="BSH_RND"/>
    <property type="match status" value="1"/>
</dbReference>
<dbReference type="AlphaFoldDB" id="A0A6N6RHE3"/>
<dbReference type="Proteomes" id="UP000468650">
    <property type="component" value="Unassembled WGS sequence"/>
</dbReference>
<dbReference type="OrthoDB" id="1114717at2"/>
<comment type="caution">
    <text evidence="3">The sequence shown here is derived from an EMBL/GenBank/DDBJ whole genome shotgun (WGS) entry which is preliminary data.</text>
</comment>
<dbReference type="SUPFAM" id="SSF111369">
    <property type="entry name" value="HlyD-like secretion proteins"/>
    <property type="match status" value="1"/>
</dbReference>
<evidence type="ECO:0000313" key="4">
    <source>
        <dbReference type="Proteomes" id="UP000468650"/>
    </source>
</evidence>
<organism evidence="3 4">
    <name type="scientific">Phaeocystidibacter luteus</name>
    <dbReference type="NCBI Taxonomy" id="911197"/>
    <lineage>
        <taxon>Bacteria</taxon>
        <taxon>Pseudomonadati</taxon>
        <taxon>Bacteroidota</taxon>
        <taxon>Flavobacteriia</taxon>
        <taxon>Flavobacteriales</taxon>
        <taxon>Phaeocystidibacteraceae</taxon>
        <taxon>Phaeocystidibacter</taxon>
    </lineage>
</organism>
<dbReference type="Gene3D" id="2.40.50.100">
    <property type="match status" value="1"/>
</dbReference>
<protein>
    <submittedName>
        <fullName evidence="3">Efflux RND transporter periplasmic adaptor subunit</fullName>
    </submittedName>
</protein>
<dbReference type="GO" id="GO:0015562">
    <property type="term" value="F:efflux transmembrane transporter activity"/>
    <property type="evidence" value="ECO:0007669"/>
    <property type="project" value="TreeGrafter"/>
</dbReference>
<dbReference type="EMBL" id="WBVO01000008">
    <property type="protein sequence ID" value="KAB2808692.1"/>
    <property type="molecule type" value="Genomic_DNA"/>
</dbReference>
<gene>
    <name evidence="3" type="ORF">F8C67_10420</name>
</gene>
<feature type="domain" description="Multidrug resistance protein MdtA-like barrel-sandwich hybrid" evidence="2">
    <location>
        <begin position="72"/>
        <end position="221"/>
    </location>
</feature>
<sequence>MKIERVVVLSILGSIAVLAVAMFISSQLSAQAQPPKRGGAKITKSVIIGEASPGKTSFELPVYGKAEAYNRIELYAEVTGVLQSTNPAFLEGNRFTQGQTLLRIEDSEAKAALMSQRSNYINTLTQVLPDLKLDYADIFQEWQAYLANIEVDKATPAPPTVENAQAKIFLTSRGVFAAYHNLKSTEERLSKYHVRAPFNGVVTQSSIRPGTLVRAGQPLGVFIDPTSFEVEVSISLRYLDFLNEGNEVTLTSPDIEGEWKGSIIRINKGVDATSQTVKAYIGVKANNLREGMYLNGTLQGVELDDVSKVSRRFIIDNNHIWTVNPTDSTLVKKEIEIIEYTDQDALIRGLDQGDWFVNQVAPGAFQGMKVNVTQPEA</sequence>
<evidence type="ECO:0000259" key="2">
    <source>
        <dbReference type="Pfam" id="PF25917"/>
    </source>
</evidence>
<dbReference type="InterPro" id="IPR006143">
    <property type="entry name" value="RND_pump_MFP"/>
</dbReference>